<gene>
    <name evidence="2" type="ORF">HMPREF1318_1593</name>
</gene>
<name>J0WNG1_9ACTO</name>
<evidence type="ECO:0000256" key="1">
    <source>
        <dbReference type="SAM" id="MobiDB-lite"/>
    </source>
</evidence>
<reference evidence="2 3" key="1">
    <citation type="submission" date="2012-05" db="EMBL/GenBank/DDBJ databases">
        <authorList>
            <person name="Harkins D.M."/>
            <person name="Madupu R."/>
            <person name="Durkin A.S."/>
            <person name="Torralba M."/>
            <person name="Methe B."/>
            <person name="Sutton G.G."/>
            <person name="Nelson K.E."/>
        </authorList>
    </citation>
    <scope>NUCLEOTIDE SEQUENCE [LARGE SCALE GENOMIC DNA]</scope>
    <source>
        <strain evidence="2 3">F0489</strain>
    </source>
</reference>
<organism evidence="2 3">
    <name type="scientific">Actinomyces massiliensis F0489</name>
    <dbReference type="NCBI Taxonomy" id="1125718"/>
    <lineage>
        <taxon>Bacteria</taxon>
        <taxon>Bacillati</taxon>
        <taxon>Actinomycetota</taxon>
        <taxon>Actinomycetes</taxon>
        <taxon>Actinomycetales</taxon>
        <taxon>Actinomycetaceae</taxon>
        <taxon>Actinomyces</taxon>
    </lineage>
</organism>
<dbReference type="AlphaFoldDB" id="J0WNG1"/>
<accession>J0WNG1</accession>
<protein>
    <submittedName>
        <fullName evidence="2">Uncharacterized protein</fullName>
    </submittedName>
</protein>
<keyword evidence="3" id="KW-1185">Reference proteome</keyword>
<proteinExistence type="predicted"/>
<comment type="caution">
    <text evidence="2">The sequence shown here is derived from an EMBL/GenBank/DDBJ whole genome shotgun (WGS) entry which is preliminary data.</text>
</comment>
<evidence type="ECO:0000313" key="3">
    <source>
        <dbReference type="Proteomes" id="UP000002941"/>
    </source>
</evidence>
<dbReference type="Proteomes" id="UP000002941">
    <property type="component" value="Unassembled WGS sequence"/>
</dbReference>
<sequence length="82" mass="8869">MRLITRALGEAGFVSLDRSRCGLRPISVRSTTDLDAELDRSRCGTRPISAMDGRPAPHAPAPHDERAIAPAPPRTLVLTIQI</sequence>
<evidence type="ECO:0000313" key="2">
    <source>
        <dbReference type="EMBL" id="EJF38001.1"/>
    </source>
</evidence>
<feature type="region of interest" description="Disordered" evidence="1">
    <location>
        <begin position="44"/>
        <end position="69"/>
    </location>
</feature>
<dbReference type="EMBL" id="AKFT01000196">
    <property type="protein sequence ID" value="EJF38001.1"/>
    <property type="molecule type" value="Genomic_DNA"/>
</dbReference>